<proteinExistence type="predicted"/>
<evidence type="ECO:0000313" key="1">
    <source>
        <dbReference type="EMBL" id="KAK8215097.1"/>
    </source>
</evidence>
<reference evidence="1" key="1">
    <citation type="submission" date="2024-02" db="EMBL/GenBank/DDBJ databases">
        <title>Metagenome Assembled Genome of Zalaria obscura JY119.</title>
        <authorList>
            <person name="Vighnesh L."/>
            <person name="Jagadeeshwari U."/>
            <person name="Venkata Ramana C."/>
            <person name="Sasikala C."/>
        </authorList>
    </citation>
    <scope>NUCLEOTIDE SEQUENCE</scope>
    <source>
        <strain evidence="1">JY119</strain>
    </source>
</reference>
<dbReference type="Proteomes" id="UP001320706">
    <property type="component" value="Unassembled WGS sequence"/>
</dbReference>
<accession>A0ACC3SHW8</accession>
<comment type="caution">
    <text evidence="1">The sequence shown here is derived from an EMBL/GenBank/DDBJ whole genome shotgun (WGS) entry which is preliminary data.</text>
</comment>
<keyword evidence="2" id="KW-1185">Reference proteome</keyword>
<evidence type="ECO:0000313" key="2">
    <source>
        <dbReference type="Proteomes" id="UP001320706"/>
    </source>
</evidence>
<organism evidence="1 2">
    <name type="scientific">Zalaria obscura</name>
    <dbReference type="NCBI Taxonomy" id="2024903"/>
    <lineage>
        <taxon>Eukaryota</taxon>
        <taxon>Fungi</taxon>
        <taxon>Dikarya</taxon>
        <taxon>Ascomycota</taxon>
        <taxon>Pezizomycotina</taxon>
        <taxon>Dothideomycetes</taxon>
        <taxon>Dothideomycetidae</taxon>
        <taxon>Dothideales</taxon>
        <taxon>Zalariaceae</taxon>
        <taxon>Zalaria</taxon>
    </lineage>
</organism>
<protein>
    <submittedName>
        <fullName evidence="1">Uncharacterized protein</fullName>
    </submittedName>
</protein>
<sequence>MRSNPSSIVYMVPSAFALRESQPYLQYLASMGLAGRRWSMVRLRRSGPRRPGERVSDGAPGGARGWLLGWLLVSFRPRFFVRRSDGGSDRRHNGKAAGEWKTDDGIFLRWTARDKSRAADLQHSTCINPVCESFMENLGIIVYSLVQSIDI</sequence>
<gene>
    <name evidence="1" type="ORF">M8818_002107</name>
</gene>
<name>A0ACC3SHW8_9PEZI</name>
<dbReference type="EMBL" id="JAMKPW020000009">
    <property type="protein sequence ID" value="KAK8215097.1"/>
    <property type="molecule type" value="Genomic_DNA"/>
</dbReference>